<dbReference type="InParanoid" id="A0A0D2WJH2"/>
<reference evidence="7" key="1">
    <citation type="submission" date="2011-02" db="EMBL/GenBank/DDBJ databases">
        <title>The Genome Sequence of Capsaspora owczarzaki ATCC 30864.</title>
        <authorList>
            <person name="Russ C."/>
            <person name="Cuomo C."/>
            <person name="Burger G."/>
            <person name="Gray M.W."/>
            <person name="Holland P.W.H."/>
            <person name="King N."/>
            <person name="Lang F.B.F."/>
            <person name="Roger A.J."/>
            <person name="Ruiz-Trillo I."/>
            <person name="Young S.K."/>
            <person name="Zeng Q."/>
            <person name="Gargeya S."/>
            <person name="Alvarado L."/>
            <person name="Berlin A."/>
            <person name="Chapman S.B."/>
            <person name="Chen Z."/>
            <person name="Freedman E."/>
            <person name="Gellesch M."/>
            <person name="Goldberg J."/>
            <person name="Griggs A."/>
            <person name="Gujja S."/>
            <person name="Heilman E."/>
            <person name="Heiman D."/>
            <person name="Howarth C."/>
            <person name="Mehta T."/>
            <person name="Neiman D."/>
            <person name="Pearson M."/>
            <person name="Roberts A."/>
            <person name="Saif S."/>
            <person name="Shea T."/>
            <person name="Shenoy N."/>
            <person name="Sisk P."/>
            <person name="Stolte C."/>
            <person name="Sykes S."/>
            <person name="White J."/>
            <person name="Yandava C."/>
            <person name="Haas B."/>
            <person name="Nusbaum C."/>
            <person name="Birren B."/>
        </authorList>
    </citation>
    <scope>NUCLEOTIDE SEQUENCE</scope>
    <source>
        <strain evidence="7">ATCC 30864</strain>
    </source>
</reference>
<dbReference type="PhylomeDB" id="A0A0D2WJH2"/>
<protein>
    <recommendedName>
        <fullName evidence="8">Transmembrane protein</fullName>
    </recommendedName>
</protein>
<keyword evidence="4 5" id="KW-0472">Membrane</keyword>
<evidence type="ECO:0000313" key="6">
    <source>
        <dbReference type="EMBL" id="KJE89513.1"/>
    </source>
</evidence>
<dbReference type="GO" id="GO:0016020">
    <property type="term" value="C:membrane"/>
    <property type="evidence" value="ECO:0007669"/>
    <property type="project" value="UniProtKB-SubCell"/>
</dbReference>
<feature type="transmembrane region" description="Helical" evidence="5">
    <location>
        <begin position="68"/>
        <end position="87"/>
    </location>
</feature>
<feature type="transmembrane region" description="Helical" evidence="5">
    <location>
        <begin position="99"/>
        <end position="117"/>
    </location>
</feature>
<sequence>MTNGTSSSGDFEPTPAELFTNPSDGFIAIVAIDCAAWLFLLGVHIVSLVRHFRTPNCENQRYRSAVRFVNGAPMFMGTVSLACLFFPRAMVYLTMVQSVYEAASLYFFYRSICSLLGEAPHMLKVLSALPAKNYFAVPPFRGCFKGTGEFVIDESHLAKIRRAVLQLCVVRPVMLLVAVLMQASGNYEIGVLKLSNGYFWVTIINTISLMITMWALLVLLFATRSILGEFHFVAKLVCIKLVFLLSVVQNLLLSILHRAGAIEANSIFSNTGMAESWLNWLLVIEMALLAVLFLRAFPTSEYALVPAPGSLTNAGQLELQRLAAGSTSLLANTSAGVRDGRV</sequence>
<proteinExistence type="predicted"/>
<feature type="transmembrane region" description="Helical" evidence="5">
    <location>
        <begin position="197"/>
        <end position="221"/>
    </location>
</feature>
<dbReference type="SMART" id="SM01417">
    <property type="entry name" value="Solute_trans_a"/>
    <property type="match status" value="1"/>
</dbReference>
<keyword evidence="2 5" id="KW-0812">Transmembrane</keyword>
<dbReference type="Pfam" id="PF03619">
    <property type="entry name" value="Solute_trans_a"/>
    <property type="match status" value="1"/>
</dbReference>
<gene>
    <name evidence="6" type="ORF">CAOG_000969</name>
</gene>
<feature type="transmembrane region" description="Helical" evidence="5">
    <location>
        <begin position="277"/>
        <end position="297"/>
    </location>
</feature>
<feature type="transmembrane region" description="Helical" evidence="5">
    <location>
        <begin position="25"/>
        <end position="47"/>
    </location>
</feature>
<feature type="transmembrane region" description="Helical" evidence="5">
    <location>
        <begin position="164"/>
        <end position="185"/>
    </location>
</feature>
<dbReference type="InterPro" id="IPR005178">
    <property type="entry name" value="Ostalpha/TMEM184C"/>
</dbReference>
<dbReference type="Proteomes" id="UP000008743">
    <property type="component" value="Unassembled WGS sequence"/>
</dbReference>
<dbReference type="AlphaFoldDB" id="A0A0D2WJH2"/>
<evidence type="ECO:0000256" key="5">
    <source>
        <dbReference type="SAM" id="Phobius"/>
    </source>
</evidence>
<evidence type="ECO:0000256" key="1">
    <source>
        <dbReference type="ARBA" id="ARBA00004141"/>
    </source>
</evidence>
<accession>A0A0D2WJH2</accession>
<evidence type="ECO:0000256" key="4">
    <source>
        <dbReference type="ARBA" id="ARBA00023136"/>
    </source>
</evidence>
<evidence type="ECO:0000256" key="2">
    <source>
        <dbReference type="ARBA" id="ARBA00022692"/>
    </source>
</evidence>
<dbReference type="OrthoDB" id="5348404at2759"/>
<dbReference type="eggNOG" id="KOG2641">
    <property type="taxonomic scope" value="Eukaryota"/>
</dbReference>
<organism evidence="6 7">
    <name type="scientific">Capsaspora owczarzaki (strain ATCC 30864)</name>
    <dbReference type="NCBI Taxonomy" id="595528"/>
    <lineage>
        <taxon>Eukaryota</taxon>
        <taxon>Filasterea</taxon>
        <taxon>Capsaspora</taxon>
    </lineage>
</organism>
<evidence type="ECO:0000313" key="7">
    <source>
        <dbReference type="Proteomes" id="UP000008743"/>
    </source>
</evidence>
<evidence type="ECO:0000256" key="3">
    <source>
        <dbReference type="ARBA" id="ARBA00022989"/>
    </source>
</evidence>
<comment type="subcellular location">
    <subcellularLocation>
        <location evidence="1">Membrane</location>
        <topology evidence="1">Multi-pass membrane protein</topology>
    </subcellularLocation>
</comment>
<keyword evidence="3 5" id="KW-1133">Transmembrane helix</keyword>
<feature type="transmembrane region" description="Helical" evidence="5">
    <location>
        <begin position="233"/>
        <end position="257"/>
    </location>
</feature>
<dbReference type="STRING" id="595528.A0A0D2WJH2"/>
<dbReference type="EMBL" id="KE346360">
    <property type="protein sequence ID" value="KJE89513.1"/>
    <property type="molecule type" value="Genomic_DNA"/>
</dbReference>
<dbReference type="PANTHER" id="PTHR23423">
    <property type="entry name" value="ORGANIC SOLUTE TRANSPORTER-RELATED"/>
    <property type="match status" value="1"/>
</dbReference>
<evidence type="ECO:0008006" key="8">
    <source>
        <dbReference type="Google" id="ProtNLM"/>
    </source>
</evidence>
<keyword evidence="7" id="KW-1185">Reference proteome</keyword>
<name>A0A0D2WJH2_CAPO3</name>
<dbReference type="RefSeq" id="XP_004365840.1">
    <property type="nucleotide sequence ID" value="XM_004365783.2"/>
</dbReference>